<evidence type="ECO:0000313" key="3">
    <source>
        <dbReference type="Proteomes" id="UP000584642"/>
    </source>
</evidence>
<dbReference type="PANTHER" id="PTHR34818">
    <property type="entry name" value="PROTEIN BLI-3"/>
    <property type="match status" value="1"/>
</dbReference>
<dbReference type="InterPro" id="IPR038725">
    <property type="entry name" value="YdaG_split_barrel_FMN-bd"/>
</dbReference>
<feature type="domain" description="General stress protein FMN-binding split barrel" evidence="1">
    <location>
        <begin position="8"/>
        <end position="156"/>
    </location>
</feature>
<accession>A0ABX2TGZ9</accession>
<dbReference type="InterPro" id="IPR012349">
    <property type="entry name" value="Split_barrel_FMN-bd"/>
</dbReference>
<organism evidence="2 3">
    <name type="scientific">Azospirillum oleiclasticum</name>
    <dbReference type="NCBI Taxonomy" id="2735135"/>
    <lineage>
        <taxon>Bacteria</taxon>
        <taxon>Pseudomonadati</taxon>
        <taxon>Pseudomonadota</taxon>
        <taxon>Alphaproteobacteria</taxon>
        <taxon>Rhodospirillales</taxon>
        <taxon>Azospirillaceae</taxon>
        <taxon>Azospirillum</taxon>
    </lineage>
</organism>
<name>A0ABX2TGZ9_9PROT</name>
<gene>
    <name evidence="2" type="ORF">HND93_28255</name>
</gene>
<keyword evidence="3" id="KW-1185">Reference proteome</keyword>
<reference evidence="2 3" key="1">
    <citation type="submission" date="2020-05" db="EMBL/GenBank/DDBJ databases">
        <title>Azospirillum oleiclasticum sp. nov, a nitrogen-fixing and heavy crude oil-emulsifying bacterium isolated from the crude oil of Yumen Oilfield.</title>
        <authorList>
            <person name="Wu D."/>
            <person name="Cai M."/>
            <person name="Zhang X."/>
        </authorList>
    </citation>
    <scope>NUCLEOTIDE SEQUENCE [LARGE SCALE GENOMIC DNA]</scope>
    <source>
        <strain evidence="2 3">ROY-1-1-2</strain>
    </source>
</reference>
<sequence length="168" mass="18772">MARTAGPDEIDKLWSMIKDVQFAMMTTQDEQGNLHSRPMATLQHAGFENGALWFFTRAPSGKAHEIQNDTHVNLAYAEPKTQDYVSVSGRGQIVRDKDKIKHLWREIMATWFPKGVDDPDIALIKVTVDSAAYWDAPSSVMVHAYGYVKAKITGEPPHPGETGKVSFQ</sequence>
<evidence type="ECO:0000313" key="2">
    <source>
        <dbReference type="EMBL" id="NYZ23610.1"/>
    </source>
</evidence>
<dbReference type="SUPFAM" id="SSF50475">
    <property type="entry name" value="FMN-binding split barrel"/>
    <property type="match status" value="1"/>
</dbReference>
<proteinExistence type="predicted"/>
<dbReference type="PANTHER" id="PTHR34818:SF1">
    <property type="entry name" value="PROTEIN BLI-3"/>
    <property type="match status" value="1"/>
</dbReference>
<dbReference type="EMBL" id="JABFDB010000028">
    <property type="protein sequence ID" value="NYZ23610.1"/>
    <property type="molecule type" value="Genomic_DNA"/>
</dbReference>
<protein>
    <submittedName>
        <fullName evidence="2">Pyridoxamine 5'-phosphate oxidase family protein</fullName>
    </submittedName>
</protein>
<dbReference type="Proteomes" id="UP000584642">
    <property type="component" value="Unassembled WGS sequence"/>
</dbReference>
<dbReference type="InterPro" id="IPR052917">
    <property type="entry name" value="Stress-Dev_Protein"/>
</dbReference>
<evidence type="ECO:0000259" key="1">
    <source>
        <dbReference type="Pfam" id="PF16242"/>
    </source>
</evidence>
<dbReference type="RefSeq" id="WP_180285381.1">
    <property type="nucleotide sequence ID" value="NZ_JABFDB010000028.1"/>
</dbReference>
<dbReference type="Gene3D" id="2.30.110.10">
    <property type="entry name" value="Electron Transport, Fmn-binding Protein, Chain A"/>
    <property type="match status" value="1"/>
</dbReference>
<comment type="caution">
    <text evidence="2">The sequence shown here is derived from an EMBL/GenBank/DDBJ whole genome shotgun (WGS) entry which is preliminary data.</text>
</comment>
<dbReference type="Pfam" id="PF16242">
    <property type="entry name" value="Pyrid_ox_like"/>
    <property type="match status" value="1"/>
</dbReference>